<gene>
    <name evidence="1" type="ORF">SAMN05216587_10848</name>
</gene>
<dbReference type="EMBL" id="FOJX01000008">
    <property type="protein sequence ID" value="SFB05580.1"/>
    <property type="molecule type" value="Genomic_DNA"/>
</dbReference>
<name>A0A1I0XZ02_SELRU</name>
<dbReference type="AlphaFoldDB" id="A0A1I0XZ02"/>
<dbReference type="Proteomes" id="UP000183843">
    <property type="component" value="Unassembled WGS sequence"/>
</dbReference>
<organism evidence="1 2">
    <name type="scientific">Selenomonas ruminantium</name>
    <dbReference type="NCBI Taxonomy" id="971"/>
    <lineage>
        <taxon>Bacteria</taxon>
        <taxon>Bacillati</taxon>
        <taxon>Bacillota</taxon>
        <taxon>Negativicutes</taxon>
        <taxon>Selenomonadales</taxon>
        <taxon>Selenomonadaceae</taxon>
        <taxon>Selenomonas</taxon>
    </lineage>
</organism>
<evidence type="ECO:0000313" key="1">
    <source>
        <dbReference type="EMBL" id="SFB05580.1"/>
    </source>
</evidence>
<dbReference type="SUPFAM" id="SSF52266">
    <property type="entry name" value="SGNH hydrolase"/>
    <property type="match status" value="1"/>
</dbReference>
<protein>
    <submittedName>
        <fullName evidence="1">Uncharacterized protein</fullName>
    </submittedName>
</protein>
<evidence type="ECO:0000313" key="2">
    <source>
        <dbReference type="Proteomes" id="UP000183843"/>
    </source>
</evidence>
<dbReference type="RefSeq" id="WP_074816124.1">
    <property type="nucleotide sequence ID" value="NZ_FOJX01000008.1"/>
</dbReference>
<proteinExistence type="predicted"/>
<sequence length="146" mass="16710">MRVLLITDSLGCPRHEIDVKYTWTNKILSKYSNKVEVYTYCYPGLSADDININYVKFLKPDLIVLQVGVADACRRALSRNELFVIRHIPIIKRLVGLKILNPYTKCVDKYILSDGHHLNIKGDLDVFCAVDAAIETYLQEKNVHSL</sequence>
<reference evidence="1 2" key="1">
    <citation type="submission" date="2016-10" db="EMBL/GenBank/DDBJ databases">
        <authorList>
            <person name="de Groot N.N."/>
        </authorList>
    </citation>
    <scope>NUCLEOTIDE SEQUENCE [LARGE SCALE GENOMIC DNA]</scope>
    <source>
        <strain evidence="1 2">L14</strain>
    </source>
</reference>
<accession>A0A1I0XZ02</accession>